<name>A0A2Z7D8E1_9LAMI</name>
<evidence type="ECO:0000313" key="1">
    <source>
        <dbReference type="EMBL" id="KZV53356.1"/>
    </source>
</evidence>
<gene>
    <name evidence="1" type="ORF">F511_06498</name>
</gene>
<dbReference type="EMBL" id="KQ990517">
    <property type="protein sequence ID" value="KZV53356.1"/>
    <property type="molecule type" value="Genomic_DNA"/>
</dbReference>
<evidence type="ECO:0000313" key="2">
    <source>
        <dbReference type="Proteomes" id="UP000250235"/>
    </source>
</evidence>
<dbReference type="AlphaFoldDB" id="A0A2Z7D8E1"/>
<organism evidence="1 2">
    <name type="scientific">Dorcoceras hygrometricum</name>
    <dbReference type="NCBI Taxonomy" id="472368"/>
    <lineage>
        <taxon>Eukaryota</taxon>
        <taxon>Viridiplantae</taxon>
        <taxon>Streptophyta</taxon>
        <taxon>Embryophyta</taxon>
        <taxon>Tracheophyta</taxon>
        <taxon>Spermatophyta</taxon>
        <taxon>Magnoliopsida</taxon>
        <taxon>eudicotyledons</taxon>
        <taxon>Gunneridae</taxon>
        <taxon>Pentapetalae</taxon>
        <taxon>asterids</taxon>
        <taxon>lamiids</taxon>
        <taxon>Lamiales</taxon>
        <taxon>Gesneriaceae</taxon>
        <taxon>Didymocarpoideae</taxon>
        <taxon>Trichosporeae</taxon>
        <taxon>Loxocarpinae</taxon>
        <taxon>Dorcoceras</taxon>
    </lineage>
</organism>
<sequence length="111" mass="12422">MALLRCYKRSISNGGIPKFHFSEILIDCLSSNASKTKPIQGSDVHGLSKSILIHLPSYVMNTSDQYSNALIITTVSSVHYPKPTSPHNIYSTQFVMSVFDSFFFQRTTKAM</sequence>
<proteinExistence type="predicted"/>
<dbReference type="Proteomes" id="UP000250235">
    <property type="component" value="Unassembled WGS sequence"/>
</dbReference>
<keyword evidence="2" id="KW-1185">Reference proteome</keyword>
<reference evidence="1 2" key="1">
    <citation type="journal article" date="2015" name="Proc. Natl. Acad. Sci. U.S.A.">
        <title>The resurrection genome of Boea hygrometrica: A blueprint for survival of dehydration.</title>
        <authorList>
            <person name="Xiao L."/>
            <person name="Yang G."/>
            <person name="Zhang L."/>
            <person name="Yang X."/>
            <person name="Zhao S."/>
            <person name="Ji Z."/>
            <person name="Zhou Q."/>
            <person name="Hu M."/>
            <person name="Wang Y."/>
            <person name="Chen M."/>
            <person name="Xu Y."/>
            <person name="Jin H."/>
            <person name="Xiao X."/>
            <person name="Hu G."/>
            <person name="Bao F."/>
            <person name="Hu Y."/>
            <person name="Wan P."/>
            <person name="Li L."/>
            <person name="Deng X."/>
            <person name="Kuang T."/>
            <person name="Xiang C."/>
            <person name="Zhu J.K."/>
            <person name="Oliver M.J."/>
            <person name="He Y."/>
        </authorList>
    </citation>
    <scope>NUCLEOTIDE SEQUENCE [LARGE SCALE GENOMIC DNA]</scope>
    <source>
        <strain evidence="2">cv. XS01</strain>
    </source>
</reference>
<accession>A0A2Z7D8E1</accession>
<protein>
    <submittedName>
        <fullName evidence="1">Phragmoplast orienting kinesin-1</fullName>
    </submittedName>
</protein>